<name>A0A6J5MW47_9CAUD</name>
<sequence>MKIEIKRLHKTANSTIGELLIDGVWECYTLEDIERDIKIKSETAIPRGTYKVIINQSNRLKRLLPLLLNVPNFEGVRIHAGNTNHDTEGCILVGQTRSKDFIGQSRKAFEKLFAKMQKAKEITLTIS</sequence>
<feature type="domain" description="DUF5675" evidence="1">
    <location>
        <begin position="4"/>
        <end position="117"/>
    </location>
</feature>
<reference evidence="2" key="1">
    <citation type="submission" date="2020-04" db="EMBL/GenBank/DDBJ databases">
        <authorList>
            <person name="Chiriac C."/>
            <person name="Salcher M."/>
            <person name="Ghai R."/>
            <person name="Kavagutti S V."/>
        </authorList>
    </citation>
    <scope>NUCLEOTIDE SEQUENCE</scope>
</reference>
<evidence type="ECO:0000313" key="2">
    <source>
        <dbReference type="EMBL" id="CAB4149203.1"/>
    </source>
</evidence>
<protein>
    <recommendedName>
        <fullName evidence="1">DUF5675 domain-containing protein</fullName>
    </recommendedName>
</protein>
<dbReference type="InterPro" id="IPR043732">
    <property type="entry name" value="DUF5675"/>
</dbReference>
<proteinExistence type="predicted"/>
<gene>
    <name evidence="2" type="ORF">UFOVP531_56</name>
</gene>
<evidence type="ECO:0000259" key="1">
    <source>
        <dbReference type="Pfam" id="PF18925"/>
    </source>
</evidence>
<accession>A0A6J5MW47</accession>
<organism evidence="2">
    <name type="scientific">uncultured Caudovirales phage</name>
    <dbReference type="NCBI Taxonomy" id="2100421"/>
    <lineage>
        <taxon>Viruses</taxon>
        <taxon>Duplodnaviria</taxon>
        <taxon>Heunggongvirae</taxon>
        <taxon>Uroviricota</taxon>
        <taxon>Caudoviricetes</taxon>
        <taxon>Peduoviridae</taxon>
        <taxon>Maltschvirus</taxon>
        <taxon>Maltschvirus maltsch</taxon>
    </lineage>
</organism>
<dbReference type="Pfam" id="PF18925">
    <property type="entry name" value="DUF5675"/>
    <property type="match status" value="1"/>
</dbReference>
<dbReference type="EMBL" id="LR796512">
    <property type="protein sequence ID" value="CAB4149203.1"/>
    <property type="molecule type" value="Genomic_DNA"/>
</dbReference>